<organism evidence="4 5">
    <name type="scientific">Microbacterium ginsengisoli</name>
    <dbReference type="NCBI Taxonomy" id="400772"/>
    <lineage>
        <taxon>Bacteria</taxon>
        <taxon>Bacillati</taxon>
        <taxon>Actinomycetota</taxon>
        <taxon>Actinomycetes</taxon>
        <taxon>Micrococcales</taxon>
        <taxon>Microbacteriaceae</taxon>
        <taxon>Microbacterium</taxon>
    </lineage>
</organism>
<name>A0A0F0LUK6_9MICO</name>
<proteinExistence type="predicted"/>
<dbReference type="PATRIC" id="fig|400772.4.peg.1316"/>
<dbReference type="AlphaFoldDB" id="A0A0F0LUK6"/>
<gene>
    <name evidence="4" type="ORF">RR49_01293</name>
</gene>
<dbReference type="InterPro" id="IPR020084">
    <property type="entry name" value="NUDIX_hydrolase_CS"/>
</dbReference>
<dbReference type="Pfam" id="PF00293">
    <property type="entry name" value="NUDIX"/>
    <property type="match status" value="1"/>
</dbReference>
<protein>
    <submittedName>
        <fullName evidence="4">Dihydroneopterin triphosphate pyrophosphatase</fullName>
    </submittedName>
</protein>
<evidence type="ECO:0000313" key="4">
    <source>
        <dbReference type="EMBL" id="KJL36957.1"/>
    </source>
</evidence>
<dbReference type="GO" id="GO:0016787">
    <property type="term" value="F:hydrolase activity"/>
    <property type="evidence" value="ECO:0007669"/>
    <property type="project" value="UniProtKB-KW"/>
</dbReference>
<dbReference type="InterPro" id="IPR015797">
    <property type="entry name" value="NUDIX_hydrolase-like_dom_sf"/>
</dbReference>
<dbReference type="PROSITE" id="PS51462">
    <property type="entry name" value="NUDIX"/>
    <property type="match status" value="1"/>
</dbReference>
<evidence type="ECO:0000256" key="1">
    <source>
        <dbReference type="ARBA" id="ARBA00001946"/>
    </source>
</evidence>
<dbReference type="PROSITE" id="PS00893">
    <property type="entry name" value="NUDIX_BOX"/>
    <property type="match status" value="1"/>
</dbReference>
<comment type="cofactor">
    <cofactor evidence="1">
        <name>Mg(2+)</name>
        <dbReference type="ChEBI" id="CHEBI:18420"/>
    </cofactor>
</comment>
<dbReference type="Proteomes" id="UP000033451">
    <property type="component" value="Unassembled WGS sequence"/>
</dbReference>
<keyword evidence="2" id="KW-0378">Hydrolase</keyword>
<dbReference type="InterPro" id="IPR000086">
    <property type="entry name" value="NUDIX_hydrolase_dom"/>
</dbReference>
<reference evidence="4 5" key="1">
    <citation type="submission" date="2015-02" db="EMBL/GenBank/DDBJ databases">
        <title>Draft genome sequences of ten Microbacterium spp. with emphasis on heavy metal contaminated environments.</title>
        <authorList>
            <person name="Corretto E."/>
        </authorList>
    </citation>
    <scope>NUCLEOTIDE SEQUENCE [LARGE SCALE GENOMIC DNA]</scope>
    <source>
        <strain evidence="4 5">DSM 18659</strain>
    </source>
</reference>
<dbReference type="PANTHER" id="PTHR43046:SF16">
    <property type="entry name" value="ADP-RIBOSE PYROPHOSPHATASE YJHB-RELATED"/>
    <property type="match status" value="1"/>
</dbReference>
<dbReference type="PANTHER" id="PTHR43046">
    <property type="entry name" value="GDP-MANNOSE MANNOSYL HYDROLASE"/>
    <property type="match status" value="1"/>
</dbReference>
<dbReference type="CDD" id="cd18879">
    <property type="entry name" value="NUDIX_Hydrolase"/>
    <property type="match status" value="1"/>
</dbReference>
<dbReference type="SUPFAM" id="SSF55811">
    <property type="entry name" value="Nudix"/>
    <property type="match status" value="1"/>
</dbReference>
<feature type="domain" description="Nudix hydrolase" evidence="3">
    <location>
        <begin position="52"/>
        <end position="183"/>
    </location>
</feature>
<evidence type="ECO:0000256" key="2">
    <source>
        <dbReference type="ARBA" id="ARBA00022801"/>
    </source>
</evidence>
<dbReference type="STRING" id="400772.RR49_01293"/>
<dbReference type="Gene3D" id="3.90.79.10">
    <property type="entry name" value="Nucleoside Triphosphate Pyrophosphohydrolase"/>
    <property type="match status" value="1"/>
</dbReference>
<dbReference type="EMBL" id="JYIY01000070">
    <property type="protein sequence ID" value="KJL36957.1"/>
    <property type="molecule type" value="Genomic_DNA"/>
</dbReference>
<comment type="caution">
    <text evidence="4">The sequence shown here is derived from an EMBL/GenBank/DDBJ whole genome shotgun (WGS) entry which is preliminary data.</text>
</comment>
<evidence type="ECO:0000313" key="5">
    <source>
        <dbReference type="Proteomes" id="UP000033451"/>
    </source>
</evidence>
<evidence type="ECO:0000259" key="3">
    <source>
        <dbReference type="PROSITE" id="PS51462"/>
    </source>
</evidence>
<sequence>MHVQVNEGIGCHASSLGRPSDTASATLVPLPYRGPVPTPDFVLELRRFVGTRPLPLVGVTAVVEHEGMLLLGRRSDNGALTPVTGIVDPGEEPADAAVREAAEEAGVVIVAERLASVHQIPRVTYENGDQSDYLDLTFRCRWISGDPFPADGEMTDVAWYPADPLPAEIGPEMRRRITAALAPDAEARFEGGR</sequence>
<keyword evidence="5" id="KW-1185">Reference proteome</keyword>
<accession>A0A0F0LUK6</accession>